<dbReference type="OrthoDB" id="10351443at2759"/>
<reference evidence="1 2" key="1">
    <citation type="journal article" date="2018" name="Nat. Ecol. Evol.">
        <title>Pezizomycetes genomes reveal the molecular basis of ectomycorrhizal truffle lifestyle.</title>
        <authorList>
            <person name="Murat C."/>
            <person name="Payen T."/>
            <person name="Noel B."/>
            <person name="Kuo A."/>
            <person name="Morin E."/>
            <person name="Chen J."/>
            <person name="Kohler A."/>
            <person name="Krizsan K."/>
            <person name="Balestrini R."/>
            <person name="Da Silva C."/>
            <person name="Montanini B."/>
            <person name="Hainaut M."/>
            <person name="Levati E."/>
            <person name="Barry K.W."/>
            <person name="Belfiori B."/>
            <person name="Cichocki N."/>
            <person name="Clum A."/>
            <person name="Dockter R.B."/>
            <person name="Fauchery L."/>
            <person name="Guy J."/>
            <person name="Iotti M."/>
            <person name="Le Tacon F."/>
            <person name="Lindquist E.A."/>
            <person name="Lipzen A."/>
            <person name="Malagnac F."/>
            <person name="Mello A."/>
            <person name="Molinier V."/>
            <person name="Miyauchi S."/>
            <person name="Poulain J."/>
            <person name="Riccioni C."/>
            <person name="Rubini A."/>
            <person name="Sitrit Y."/>
            <person name="Splivallo R."/>
            <person name="Traeger S."/>
            <person name="Wang M."/>
            <person name="Zifcakova L."/>
            <person name="Wipf D."/>
            <person name="Zambonelli A."/>
            <person name="Paolocci F."/>
            <person name="Nowrousian M."/>
            <person name="Ottonello S."/>
            <person name="Baldrian P."/>
            <person name="Spatafora J.W."/>
            <person name="Henrissat B."/>
            <person name="Nagy L.G."/>
            <person name="Aury J.M."/>
            <person name="Wincker P."/>
            <person name="Grigoriev I.V."/>
            <person name="Bonfante P."/>
            <person name="Martin F.M."/>
        </authorList>
    </citation>
    <scope>NUCLEOTIDE SEQUENCE [LARGE SCALE GENOMIC DNA]</scope>
    <source>
        <strain evidence="1 2">ATCC MYA-4762</strain>
    </source>
</reference>
<sequence>MSGFYSELFRNSQETLRLVRLPNAMMSGSSSNSNKLEFTLYSPLVGQTEEESGTCIPQNIYKSEKWVTQTTVGQKQRFSKLHQQCCQTQKKSPGFLNPETWASTLGVQSKSSRLDSDKSEIGGRLESSGNEHCMNKLSNTPATKGLSTSYVYLTSYGIAIGFPTVFKRYMATHCFRDWTMNFIPGATIENPGSLTSRQTERASFAIYYIHTRDIKAQFLEDLERFEALFAKRKAKEKVPKTLESALRVRLQGHYDEFSRKNPLVYHDRFWSPVRYRVLSIRQITNRFGVKTDTWKIEVNSKKAAEVISQEGKVVWFFGAETNGAYRWKNKEPAGGGLNGKQKSTLVGL</sequence>
<keyword evidence="2" id="KW-1185">Reference proteome</keyword>
<dbReference type="EMBL" id="ML121529">
    <property type="protein sequence ID" value="RPB28388.1"/>
    <property type="molecule type" value="Genomic_DNA"/>
</dbReference>
<dbReference type="InParanoid" id="A0A3N4M354"/>
<accession>A0A3N4M354</accession>
<protein>
    <submittedName>
        <fullName evidence="1">Uncharacterized protein</fullName>
    </submittedName>
</protein>
<evidence type="ECO:0000313" key="2">
    <source>
        <dbReference type="Proteomes" id="UP000267821"/>
    </source>
</evidence>
<dbReference type="Proteomes" id="UP000267821">
    <property type="component" value="Unassembled WGS sequence"/>
</dbReference>
<evidence type="ECO:0000313" key="1">
    <source>
        <dbReference type="EMBL" id="RPB28388.1"/>
    </source>
</evidence>
<gene>
    <name evidence="1" type="ORF">L211DRAFT_381045</name>
</gene>
<organism evidence="1 2">
    <name type="scientific">Terfezia boudieri ATCC MYA-4762</name>
    <dbReference type="NCBI Taxonomy" id="1051890"/>
    <lineage>
        <taxon>Eukaryota</taxon>
        <taxon>Fungi</taxon>
        <taxon>Dikarya</taxon>
        <taxon>Ascomycota</taxon>
        <taxon>Pezizomycotina</taxon>
        <taxon>Pezizomycetes</taxon>
        <taxon>Pezizales</taxon>
        <taxon>Pezizaceae</taxon>
        <taxon>Terfezia</taxon>
    </lineage>
</organism>
<proteinExistence type="predicted"/>
<name>A0A3N4M354_9PEZI</name>
<dbReference type="AlphaFoldDB" id="A0A3N4M354"/>